<dbReference type="RefSeq" id="WP_147185335.1">
    <property type="nucleotide sequence ID" value="NZ_CP042382.1"/>
</dbReference>
<feature type="domain" description="STAS" evidence="2">
    <location>
        <begin position="22"/>
        <end position="120"/>
    </location>
</feature>
<dbReference type="Gene3D" id="3.30.750.24">
    <property type="entry name" value="STAS domain"/>
    <property type="match status" value="1"/>
</dbReference>
<evidence type="ECO:0000259" key="2">
    <source>
        <dbReference type="PROSITE" id="PS50801"/>
    </source>
</evidence>
<protein>
    <submittedName>
        <fullName evidence="3">STAS domain-containing protein</fullName>
    </submittedName>
</protein>
<dbReference type="PROSITE" id="PS50801">
    <property type="entry name" value="STAS"/>
    <property type="match status" value="1"/>
</dbReference>
<evidence type="ECO:0000256" key="1">
    <source>
        <dbReference type="SAM" id="MobiDB-lite"/>
    </source>
</evidence>
<dbReference type="Proteomes" id="UP000321272">
    <property type="component" value="Chromosome"/>
</dbReference>
<dbReference type="Pfam" id="PF13466">
    <property type="entry name" value="STAS_2"/>
    <property type="match status" value="1"/>
</dbReference>
<proteinExistence type="predicted"/>
<dbReference type="InterPro" id="IPR036513">
    <property type="entry name" value="STAS_dom_sf"/>
</dbReference>
<dbReference type="InterPro" id="IPR058548">
    <property type="entry name" value="MlaB-like_STAS"/>
</dbReference>
<dbReference type="SUPFAM" id="SSF52091">
    <property type="entry name" value="SpoIIaa-like"/>
    <property type="match status" value="1"/>
</dbReference>
<evidence type="ECO:0000313" key="4">
    <source>
        <dbReference type="Proteomes" id="UP000321272"/>
    </source>
</evidence>
<dbReference type="OrthoDB" id="6183315at2"/>
<reference evidence="3 4" key="1">
    <citation type="submission" date="2019-06" db="EMBL/GenBank/DDBJ databases">
        <title>Genome analyses of bacteria isolated from kimchi.</title>
        <authorList>
            <person name="Lee S."/>
            <person name="Ahn S."/>
            <person name="Roh S."/>
        </authorList>
    </citation>
    <scope>NUCLEOTIDE SEQUENCE [LARGE SCALE GENOMIC DNA]</scope>
    <source>
        <strain evidence="3 4">CBA4606</strain>
    </source>
</reference>
<dbReference type="CDD" id="cd07043">
    <property type="entry name" value="STAS_anti-anti-sigma_factors"/>
    <property type="match status" value="1"/>
</dbReference>
<evidence type="ECO:0000313" key="3">
    <source>
        <dbReference type="EMBL" id="QEA40210.1"/>
    </source>
</evidence>
<organism evidence="3 4">
    <name type="scientific">Pistricoccus aurantiacus</name>
    <dbReference type="NCBI Taxonomy" id="1883414"/>
    <lineage>
        <taxon>Bacteria</taxon>
        <taxon>Pseudomonadati</taxon>
        <taxon>Pseudomonadota</taxon>
        <taxon>Gammaproteobacteria</taxon>
        <taxon>Oceanospirillales</taxon>
        <taxon>Halomonadaceae</taxon>
        <taxon>Pistricoccus</taxon>
    </lineage>
</organism>
<feature type="region of interest" description="Disordered" evidence="1">
    <location>
        <begin position="105"/>
        <end position="127"/>
    </location>
</feature>
<keyword evidence="4" id="KW-1185">Reference proteome</keyword>
<dbReference type="InterPro" id="IPR002645">
    <property type="entry name" value="STAS_dom"/>
</dbReference>
<dbReference type="EMBL" id="CP042382">
    <property type="protein sequence ID" value="QEA40210.1"/>
    <property type="molecule type" value="Genomic_DNA"/>
</dbReference>
<dbReference type="KEGG" id="paur:FGL86_14735"/>
<accession>A0A5B8SZI3</accession>
<dbReference type="AlphaFoldDB" id="A0A5B8SZI3"/>
<gene>
    <name evidence="3" type="ORF">FGL86_14735</name>
</gene>
<sequence length="127" mass="13448">MTQLFEGEGARLEAREDRLLASGDVDFSVAPPLAAAGHQWLEQRPAQSTVSIDMSGVDQVSSAALSVVLEWLRDAHRSGVKVQEVALSKPLKRLTELAGLDALLPGSEAASDQEKASDKTQASDPAP</sequence>
<name>A0A5B8SZI3_9GAMM</name>